<dbReference type="Pfam" id="PF00698">
    <property type="entry name" value="Acyl_transf_1"/>
    <property type="match status" value="1"/>
</dbReference>
<feature type="non-terminal residue" evidence="5">
    <location>
        <position position="323"/>
    </location>
</feature>
<dbReference type="InterPro" id="IPR016035">
    <property type="entry name" value="Acyl_Trfase/lysoPLipase"/>
</dbReference>
<reference evidence="6" key="1">
    <citation type="journal article" date="2011" name="Genome Biol.">
        <title>Comparative genomics of the social amoebae Dictyostelium discoideum and Dictyostelium purpureum.</title>
        <authorList>
            <consortium name="US DOE Joint Genome Institute (JGI-PGF)"/>
            <person name="Sucgang R."/>
            <person name="Kuo A."/>
            <person name="Tian X."/>
            <person name="Salerno W."/>
            <person name="Parikh A."/>
            <person name="Feasley C.L."/>
            <person name="Dalin E."/>
            <person name="Tu H."/>
            <person name="Huang E."/>
            <person name="Barry K."/>
            <person name="Lindquist E."/>
            <person name="Shapiro H."/>
            <person name="Bruce D."/>
            <person name="Schmutz J."/>
            <person name="Salamov A."/>
            <person name="Fey P."/>
            <person name="Gaudet P."/>
            <person name="Anjard C."/>
            <person name="Babu M.M."/>
            <person name="Basu S."/>
            <person name="Bushmanova Y."/>
            <person name="van der Wel H."/>
            <person name="Katoh-Kurasawa M."/>
            <person name="Dinh C."/>
            <person name="Coutinho P.M."/>
            <person name="Saito T."/>
            <person name="Elias M."/>
            <person name="Schaap P."/>
            <person name="Kay R.R."/>
            <person name="Henrissat B."/>
            <person name="Eichinger L."/>
            <person name="Rivero F."/>
            <person name="Putnam N.H."/>
            <person name="West C.M."/>
            <person name="Loomis W.F."/>
            <person name="Chisholm R.L."/>
            <person name="Shaulsky G."/>
            <person name="Strassmann J.E."/>
            <person name="Queller D.C."/>
            <person name="Kuspa A."/>
            <person name="Grigoriev I.V."/>
        </authorList>
    </citation>
    <scope>NUCLEOTIDE SEQUENCE [LARGE SCALE GENOMIC DNA]</scope>
    <source>
        <strain evidence="6">QSDP1</strain>
    </source>
</reference>
<dbReference type="FunCoup" id="F0ZT64">
    <property type="interactions" value="1"/>
</dbReference>
<evidence type="ECO:0000313" key="5">
    <source>
        <dbReference type="EMBL" id="EGC32862.1"/>
    </source>
</evidence>
<dbReference type="OMA" id="KHISMIK"/>
<keyword evidence="1" id="KW-0596">Phosphopantetheine</keyword>
<keyword evidence="3" id="KW-0808">Transferase</keyword>
<dbReference type="RefSeq" id="XP_003290614.1">
    <property type="nucleotide sequence ID" value="XM_003290566.1"/>
</dbReference>
<dbReference type="GO" id="GO:0016740">
    <property type="term" value="F:transferase activity"/>
    <property type="evidence" value="ECO:0007669"/>
    <property type="project" value="UniProtKB-KW"/>
</dbReference>
<sequence>KKSLLLYLNDSNFKSKIDYYDEKLKSVFGFSMIKKCLEEEDDIALRRNQHFTHGMLFIYQVSLYFYFIEKTKRVPDIIFGVSCGEMAAAFCSELISFETACYILYNRSCLLSKTISFNGASIATRLNEKQFLEEYLPQFPDLQIIAYISGRSSIIGGKNSEILKFKKQLEDKNIQCMIVNEGACFHTKHISMIKDDILQLEFEHKKPITKVMSNVNLKFFNDTDNKYDKYHLYENLTNPCRLLQTYQEIFKYAEDNNYTNVIINELSPKSFVSGTFIKEDIVPTTSFKYLSNASIHVIPTNNITDMETIHNNINNLIYLSDNL</sequence>
<dbReference type="InterPro" id="IPR050444">
    <property type="entry name" value="Polyketide_Synthase"/>
</dbReference>
<dbReference type="PANTHER" id="PTHR45681">
    <property type="entry name" value="POLYKETIDE SYNTHASE 44-RELATED"/>
    <property type="match status" value="1"/>
</dbReference>
<dbReference type="PANTHER" id="PTHR45681:SF4">
    <property type="entry name" value="BETA-KETOACYL SYNTHASE FAMILY PROTEIN-RELATED"/>
    <property type="match status" value="1"/>
</dbReference>
<evidence type="ECO:0000313" key="6">
    <source>
        <dbReference type="Proteomes" id="UP000001064"/>
    </source>
</evidence>
<accession>F0ZT64</accession>
<dbReference type="InterPro" id="IPR014043">
    <property type="entry name" value="Acyl_transferase_dom"/>
</dbReference>
<dbReference type="InParanoid" id="F0ZT64"/>
<evidence type="ECO:0000259" key="4">
    <source>
        <dbReference type="SMART" id="SM00827"/>
    </source>
</evidence>
<dbReference type="EMBL" id="GL871170">
    <property type="protein sequence ID" value="EGC32862.1"/>
    <property type="molecule type" value="Genomic_DNA"/>
</dbReference>
<dbReference type="OrthoDB" id="329835at2759"/>
<dbReference type="Proteomes" id="UP000001064">
    <property type="component" value="Unassembled WGS sequence"/>
</dbReference>
<name>F0ZT64_DICPU</name>
<gene>
    <name evidence="5" type="ORF">DICPUDRAFT_37644</name>
</gene>
<dbReference type="AlphaFoldDB" id="F0ZT64"/>
<protein>
    <recommendedName>
        <fullName evidence="4">Malonyl-CoA:ACP transacylase (MAT) domain-containing protein</fullName>
    </recommendedName>
</protein>
<dbReference type="KEGG" id="dpp:DICPUDRAFT_37644"/>
<dbReference type="Gene3D" id="3.40.366.10">
    <property type="entry name" value="Malonyl-Coenzyme A Acyl Carrier Protein, domain 2"/>
    <property type="match status" value="1"/>
</dbReference>
<evidence type="ECO:0000256" key="2">
    <source>
        <dbReference type="ARBA" id="ARBA00022553"/>
    </source>
</evidence>
<dbReference type="InterPro" id="IPR001227">
    <property type="entry name" value="Ac_transferase_dom_sf"/>
</dbReference>
<dbReference type="STRING" id="5786.F0ZT64"/>
<feature type="domain" description="Malonyl-CoA:ACP transacylase (MAT)" evidence="4">
    <location>
        <begin position="5"/>
        <end position="289"/>
    </location>
</feature>
<evidence type="ECO:0000256" key="3">
    <source>
        <dbReference type="ARBA" id="ARBA00022679"/>
    </source>
</evidence>
<dbReference type="SMART" id="SM00827">
    <property type="entry name" value="PKS_AT"/>
    <property type="match status" value="1"/>
</dbReference>
<dbReference type="VEuPathDB" id="AmoebaDB:DICPUDRAFT_37644"/>
<keyword evidence="6" id="KW-1185">Reference proteome</keyword>
<organism evidence="5 6">
    <name type="scientific">Dictyostelium purpureum</name>
    <name type="common">Slime mold</name>
    <dbReference type="NCBI Taxonomy" id="5786"/>
    <lineage>
        <taxon>Eukaryota</taxon>
        <taxon>Amoebozoa</taxon>
        <taxon>Evosea</taxon>
        <taxon>Eumycetozoa</taxon>
        <taxon>Dictyostelia</taxon>
        <taxon>Dictyosteliales</taxon>
        <taxon>Dictyosteliaceae</taxon>
        <taxon>Dictyostelium</taxon>
    </lineage>
</organism>
<dbReference type="SUPFAM" id="SSF52151">
    <property type="entry name" value="FabD/lysophospholipase-like"/>
    <property type="match status" value="1"/>
</dbReference>
<evidence type="ECO:0000256" key="1">
    <source>
        <dbReference type="ARBA" id="ARBA00022450"/>
    </source>
</evidence>
<dbReference type="GeneID" id="10508086"/>
<proteinExistence type="predicted"/>
<keyword evidence="2" id="KW-0597">Phosphoprotein</keyword>